<feature type="disulfide bond" evidence="7">
    <location>
        <begin position="92"/>
        <end position="156"/>
    </location>
</feature>
<proteinExistence type="predicted"/>
<evidence type="ECO:0000313" key="9">
    <source>
        <dbReference type="Ensembl" id="ENSSFAP00005027143.1"/>
    </source>
</evidence>
<evidence type="ECO:0000256" key="1">
    <source>
        <dbReference type="ARBA" id="ARBA00004613"/>
    </source>
</evidence>
<evidence type="ECO:0000256" key="3">
    <source>
        <dbReference type="ARBA" id="ARBA00022729"/>
    </source>
</evidence>
<comment type="subcellular location">
    <subcellularLocation>
        <location evidence="1">Secreted</location>
    </subcellularLocation>
</comment>
<dbReference type="InParanoid" id="A0A672HD69"/>
<reference evidence="9" key="1">
    <citation type="submission" date="2019-06" db="EMBL/GenBank/DDBJ databases">
        <authorList>
            <consortium name="Wellcome Sanger Institute Data Sharing"/>
        </authorList>
    </citation>
    <scope>NUCLEOTIDE SEQUENCE [LARGE SCALE GENOMIC DNA]</scope>
</reference>
<feature type="domain" description="SRCR" evidence="8">
    <location>
        <begin position="67"/>
        <end position="167"/>
    </location>
</feature>
<evidence type="ECO:0000313" key="10">
    <source>
        <dbReference type="Proteomes" id="UP000472267"/>
    </source>
</evidence>
<feature type="disulfide bond" evidence="7">
    <location>
        <begin position="105"/>
        <end position="166"/>
    </location>
</feature>
<accession>A0A672HD69</accession>
<evidence type="ECO:0000256" key="7">
    <source>
        <dbReference type="PROSITE-ProRule" id="PRU00196"/>
    </source>
</evidence>
<keyword evidence="6" id="KW-0325">Glycoprotein</keyword>
<dbReference type="SUPFAM" id="SSF56487">
    <property type="entry name" value="SRCR-like"/>
    <property type="match status" value="2"/>
</dbReference>
<evidence type="ECO:0000256" key="2">
    <source>
        <dbReference type="ARBA" id="ARBA00022525"/>
    </source>
</evidence>
<dbReference type="SMART" id="SM00202">
    <property type="entry name" value="SR"/>
    <property type="match status" value="1"/>
</dbReference>
<keyword evidence="10" id="KW-1185">Reference proteome</keyword>
<dbReference type="PANTHER" id="PTHR19331:SF22">
    <property type="entry name" value="DELETED IN MALIGNANT BRAIN TUMORS 1 PROTEIN"/>
    <property type="match status" value="1"/>
</dbReference>
<dbReference type="PANTHER" id="PTHR19331">
    <property type="entry name" value="SCAVENGER RECEPTOR DOMAIN-CONTAINING"/>
    <property type="match status" value="1"/>
</dbReference>
<dbReference type="FunFam" id="3.10.250.10:FF:000003">
    <property type="entry name" value="Deleted in malignant brain tumors 1"/>
    <property type="match status" value="1"/>
</dbReference>
<name>A0A672HD69_SALFA</name>
<organism evidence="9 10">
    <name type="scientific">Salarias fasciatus</name>
    <name type="common">Jewelled blenny</name>
    <name type="synonym">Blennius fasciatus</name>
    <dbReference type="NCBI Taxonomy" id="181472"/>
    <lineage>
        <taxon>Eukaryota</taxon>
        <taxon>Metazoa</taxon>
        <taxon>Chordata</taxon>
        <taxon>Craniata</taxon>
        <taxon>Vertebrata</taxon>
        <taxon>Euteleostomi</taxon>
        <taxon>Actinopterygii</taxon>
        <taxon>Neopterygii</taxon>
        <taxon>Teleostei</taxon>
        <taxon>Neoteleostei</taxon>
        <taxon>Acanthomorphata</taxon>
        <taxon>Ovalentaria</taxon>
        <taxon>Blenniimorphae</taxon>
        <taxon>Blenniiformes</taxon>
        <taxon>Blennioidei</taxon>
        <taxon>Blenniidae</taxon>
        <taxon>Salariinae</taxon>
        <taxon>Salarias</taxon>
    </lineage>
</organism>
<keyword evidence="4" id="KW-0677">Repeat</keyword>
<evidence type="ECO:0000256" key="4">
    <source>
        <dbReference type="ARBA" id="ARBA00022737"/>
    </source>
</evidence>
<sequence length="225" mass="24717">MCTGSETKLSECEHLGIGSHNCGHREDAGVICESKNRFVQYIDTTECVFAHLLICPPFIFLSAASTVRLVNSGNRCSGRVEIFHAGQWGTVCDDRWDLDNANVVCRQLDCGRAQSASSSAAFGAGSGTIWLDDVHCSGNESSILDCRHSGFGVHNCGHHEDAGIICEGKYRFEQLEIPQSLLWLTYSSVFLSFPVSCFTRETCQLWKPLLRQSGDLPCWTVGDSV</sequence>
<dbReference type="PRINTS" id="PR00258">
    <property type="entry name" value="SPERACTRCPTR"/>
</dbReference>
<dbReference type="Gene3D" id="3.10.250.10">
    <property type="entry name" value="SRCR-like domain"/>
    <property type="match status" value="2"/>
</dbReference>
<keyword evidence="5 7" id="KW-1015">Disulfide bond</keyword>
<dbReference type="Ensembl" id="ENSSFAT00005028184.1">
    <property type="protein sequence ID" value="ENSSFAP00005027143.1"/>
    <property type="gene ID" value="ENSSFAG00005013874.1"/>
</dbReference>
<evidence type="ECO:0000259" key="8">
    <source>
        <dbReference type="PROSITE" id="PS50287"/>
    </source>
</evidence>
<keyword evidence="3" id="KW-0732">Signal</keyword>
<comment type="caution">
    <text evidence="7">Lacks conserved residue(s) required for the propagation of feature annotation.</text>
</comment>
<dbReference type="GO" id="GO:0016020">
    <property type="term" value="C:membrane"/>
    <property type="evidence" value="ECO:0007669"/>
    <property type="project" value="InterPro"/>
</dbReference>
<protein>
    <recommendedName>
        <fullName evidence="8">SRCR domain-containing protein</fullName>
    </recommendedName>
</protein>
<reference evidence="9" key="2">
    <citation type="submission" date="2025-08" db="UniProtKB">
        <authorList>
            <consortium name="Ensembl"/>
        </authorList>
    </citation>
    <scope>IDENTIFICATION</scope>
</reference>
<dbReference type="OMA" id="GVICESK"/>
<dbReference type="InterPro" id="IPR036772">
    <property type="entry name" value="SRCR-like_dom_sf"/>
</dbReference>
<dbReference type="Pfam" id="PF00530">
    <property type="entry name" value="SRCR"/>
    <property type="match status" value="2"/>
</dbReference>
<dbReference type="Proteomes" id="UP000472267">
    <property type="component" value="Chromosome 6"/>
</dbReference>
<keyword evidence="2" id="KW-0964">Secreted</keyword>
<dbReference type="InterPro" id="IPR001190">
    <property type="entry name" value="SRCR"/>
</dbReference>
<evidence type="ECO:0000256" key="6">
    <source>
        <dbReference type="ARBA" id="ARBA00023180"/>
    </source>
</evidence>
<evidence type="ECO:0000256" key="5">
    <source>
        <dbReference type="ARBA" id="ARBA00023157"/>
    </source>
</evidence>
<feature type="disulfide bond" evidence="7">
    <location>
        <begin position="2"/>
        <end position="12"/>
    </location>
</feature>
<reference evidence="9" key="3">
    <citation type="submission" date="2025-09" db="UniProtKB">
        <authorList>
            <consortium name="Ensembl"/>
        </authorList>
    </citation>
    <scope>IDENTIFICATION</scope>
</reference>
<dbReference type="AlphaFoldDB" id="A0A672HD69"/>
<dbReference type="PROSITE" id="PS50287">
    <property type="entry name" value="SRCR_2"/>
    <property type="match status" value="2"/>
</dbReference>
<feature type="domain" description="SRCR" evidence="8">
    <location>
        <begin position="1"/>
        <end position="33"/>
    </location>
</feature>
<feature type="disulfide bond" evidence="7">
    <location>
        <begin position="136"/>
        <end position="146"/>
    </location>
</feature>